<comment type="caution">
    <text evidence="1">The sequence shown here is derived from an EMBL/GenBank/DDBJ whole genome shotgun (WGS) entry which is preliminary data.</text>
</comment>
<evidence type="ECO:0008006" key="3">
    <source>
        <dbReference type="Google" id="ProtNLM"/>
    </source>
</evidence>
<sequence length="279" mass="30295">MPIRTTCLSYVILMIFYLYIQPVHARGLIQLEEGDQGIAATKAMIDGQNGLFMFDSGIGTSGITPGTAQKIGCVPWGQVTGFRAIGERLDLSRCNTTHVAIGMFRVTMPQVAVIDLEKLMGPPAQKFSGILGLDLFAGQIVSLDVAKNRVVLEDYRSLSRIRLSATEVPIRLVRAAEGAALTVDLGIPTREGMLWMEIDTGNYGPTLINRKAASLVGLEADRKARQELRVTPKPGLESSGSALVRDLILDGDLGREVLRHWLITLDLAAGRGWIQQAAQ</sequence>
<keyword evidence="2" id="KW-1185">Reference proteome</keyword>
<dbReference type="RefSeq" id="WP_146794225.1">
    <property type="nucleotide sequence ID" value="NZ_BARC01000004.1"/>
</dbReference>
<dbReference type="Gene3D" id="2.40.70.10">
    <property type="entry name" value="Acid Proteases"/>
    <property type="match status" value="1"/>
</dbReference>
<proteinExistence type="predicted"/>
<name>A0A511B0C0_9PROT</name>
<organism evidence="1 2">
    <name type="scientific">Gluconobacter wancherniae NBRC 103581</name>
    <dbReference type="NCBI Taxonomy" id="656744"/>
    <lineage>
        <taxon>Bacteria</taxon>
        <taxon>Pseudomonadati</taxon>
        <taxon>Pseudomonadota</taxon>
        <taxon>Alphaproteobacteria</taxon>
        <taxon>Acetobacterales</taxon>
        <taxon>Acetobacteraceae</taxon>
        <taxon>Gluconobacter</taxon>
    </lineage>
</organism>
<protein>
    <recommendedName>
        <fullName evidence="3">Aspartyl protease</fullName>
    </recommendedName>
</protein>
<reference evidence="1 2" key="1">
    <citation type="submission" date="2019-07" db="EMBL/GenBank/DDBJ databases">
        <title>Whole genome shotgun sequence of Gluconobacter wancherniae NBRC 103581.</title>
        <authorList>
            <person name="Hosoyama A."/>
            <person name="Uohara A."/>
            <person name="Ohji S."/>
            <person name="Ichikawa N."/>
        </authorList>
    </citation>
    <scope>NUCLEOTIDE SEQUENCE [LARGE SCALE GENOMIC DNA]</scope>
    <source>
        <strain evidence="1 2">NBRC 103581</strain>
    </source>
</reference>
<gene>
    <name evidence="1" type="ORF">GWA01_07930</name>
</gene>
<dbReference type="OrthoDB" id="5950108at2"/>
<accession>A0A511B0C0</accession>
<dbReference type="Proteomes" id="UP000321230">
    <property type="component" value="Unassembled WGS sequence"/>
</dbReference>
<evidence type="ECO:0000313" key="1">
    <source>
        <dbReference type="EMBL" id="GEK93023.1"/>
    </source>
</evidence>
<dbReference type="Pfam" id="PF13650">
    <property type="entry name" value="Asp_protease_2"/>
    <property type="match status" value="1"/>
</dbReference>
<dbReference type="InterPro" id="IPR021109">
    <property type="entry name" value="Peptidase_aspartic_dom_sf"/>
</dbReference>
<dbReference type="EMBL" id="BJUZ01000001">
    <property type="protein sequence ID" value="GEK93023.1"/>
    <property type="molecule type" value="Genomic_DNA"/>
</dbReference>
<dbReference type="AlphaFoldDB" id="A0A511B0C0"/>
<evidence type="ECO:0000313" key="2">
    <source>
        <dbReference type="Proteomes" id="UP000321230"/>
    </source>
</evidence>